<feature type="compositionally biased region" description="Polar residues" evidence="1">
    <location>
        <begin position="424"/>
        <end position="444"/>
    </location>
</feature>
<evidence type="ECO:0000313" key="2">
    <source>
        <dbReference type="EMBL" id="CVK84981.1"/>
    </source>
</evidence>
<feature type="compositionally biased region" description="Polar residues" evidence="1">
    <location>
        <begin position="254"/>
        <end position="263"/>
    </location>
</feature>
<feature type="region of interest" description="Disordered" evidence="1">
    <location>
        <begin position="186"/>
        <end position="388"/>
    </location>
</feature>
<keyword evidence="3" id="KW-1185">Reference proteome</keyword>
<feature type="region of interest" description="Disordered" evidence="1">
    <location>
        <begin position="646"/>
        <end position="667"/>
    </location>
</feature>
<protein>
    <submittedName>
        <fullName evidence="2">Uncharacterized protein</fullName>
    </submittedName>
</protein>
<dbReference type="EMBL" id="FCQH01000001">
    <property type="protein sequence ID" value="CVK84981.1"/>
    <property type="molecule type" value="Genomic_DNA"/>
</dbReference>
<dbReference type="VEuPathDB" id="FungiDB:FMAN_01903"/>
<organism evidence="2 3">
    <name type="scientific">Fusarium mangiferae</name>
    <name type="common">Mango malformation disease fungus</name>
    <dbReference type="NCBI Taxonomy" id="192010"/>
    <lineage>
        <taxon>Eukaryota</taxon>
        <taxon>Fungi</taxon>
        <taxon>Dikarya</taxon>
        <taxon>Ascomycota</taxon>
        <taxon>Pezizomycotina</taxon>
        <taxon>Sordariomycetes</taxon>
        <taxon>Hypocreomycetidae</taxon>
        <taxon>Hypocreales</taxon>
        <taxon>Nectriaceae</taxon>
        <taxon>Fusarium</taxon>
        <taxon>Fusarium fujikuroi species complex</taxon>
    </lineage>
</organism>
<dbReference type="GeneID" id="65081175"/>
<dbReference type="AlphaFoldDB" id="A0A1L7SEM3"/>
<dbReference type="Proteomes" id="UP000184255">
    <property type="component" value="Unassembled WGS sequence"/>
</dbReference>
<comment type="caution">
    <text evidence="2">The sequence shown here is derived from an EMBL/GenBank/DDBJ whole genome shotgun (WGS) entry which is preliminary data.</text>
</comment>
<name>A0A1L7SEM3_FUSMA</name>
<reference evidence="3" key="1">
    <citation type="journal article" date="2016" name="Genome Biol. Evol.">
        <title>Comparative 'omics' of the Fusarium fujikuroi species complex highlights differences in genetic potential and metabolite synthesis.</title>
        <authorList>
            <person name="Niehaus E.-M."/>
            <person name="Muensterkoetter M."/>
            <person name="Proctor R.H."/>
            <person name="Brown D.W."/>
            <person name="Sharon A."/>
            <person name="Idan Y."/>
            <person name="Oren-Young L."/>
            <person name="Sieber C.M."/>
            <person name="Novak O."/>
            <person name="Pencik A."/>
            <person name="Tarkowska D."/>
            <person name="Hromadova K."/>
            <person name="Freeman S."/>
            <person name="Maymon M."/>
            <person name="Elazar M."/>
            <person name="Youssef S.A."/>
            <person name="El-Shabrawy E.S.M."/>
            <person name="Shalaby A.B.A."/>
            <person name="Houterman P."/>
            <person name="Brock N.L."/>
            <person name="Burkhardt I."/>
            <person name="Tsavkelova E.A."/>
            <person name="Dickschat J.S."/>
            <person name="Galuszka P."/>
            <person name="Gueldener U."/>
            <person name="Tudzynski B."/>
        </authorList>
    </citation>
    <scope>NUCLEOTIDE SEQUENCE [LARGE SCALE GENOMIC DNA]</scope>
    <source>
        <strain evidence="3">MRC7560</strain>
    </source>
</reference>
<feature type="compositionally biased region" description="Polar residues" evidence="1">
    <location>
        <begin position="305"/>
        <end position="325"/>
    </location>
</feature>
<evidence type="ECO:0000313" key="3">
    <source>
        <dbReference type="Proteomes" id="UP000184255"/>
    </source>
</evidence>
<feature type="compositionally biased region" description="Polar residues" evidence="1">
    <location>
        <begin position="217"/>
        <end position="241"/>
    </location>
</feature>
<feature type="compositionally biased region" description="Polar residues" evidence="1">
    <location>
        <begin position="333"/>
        <end position="363"/>
    </location>
</feature>
<sequence>MANLTTNNVQPETKIVIFTGNMFAIGFPSNVEIFTAYWPLSITREAQTAIRKTEQLVHTPESGMPNPLCYTKKPMFGWIDGQRDWNGESAIASVWCHKWKNPELEQKYKTTEKRLVWGKDGRSSYPLAVNAFQHDLESLGAIGWESVHVAFERVRLVKEDAMALSQHLILFCSIYYGEVSTAVNPTETDFQPSKTKPTPNEQSSIGSPDSETDSTRFKSTALPSINSPDPSQLSTGSTVIKSDTLEPAFPPASTEASITGPDTSSDDTSRAEASSIIPTGLRTTKAENSEETNPATETVVPEPSGVSTTSTEQPSGSANPSTDNLTKIPITSDFGSPASTANSNGPNISTISPSTEHNTSSRVETSEPKSDTNAATGSGTTNTDPLLLPTSVSETQVNGVTSVISVKPTTPLGEHSTRGDDAPSTDTGHNTTSDGDNEQPSSTSTYFVVPVTTSVTKPEPRDDGFVVPCNMWFFNACVEPISGWGISLPPGTYPPGPPPAISDNPKGGVEINTNQPLTDWPGFTVGPGNTPTFSSEPTVCETDSAELCVTRTSYGVSIDATVTTTFASSVLSTCGTVYGCKVRGHSQTITGTDITTATSGIPTYRSLRAMETWDDMELSEEQLEGIADHLQSDLDSMFGTATKRATTTTGDASEPTESVWTGTCPAKNGPDPTVVDGKFTENIGEKCLCEWNTWMQNDKSLQPYTVDQLRDAINDFCNGSHKLRKPTPTGLPDIAVSRFPTNGTHGIFISVGWATPPLWNSTDERCKANGDLLLADSCKAALERFECRGANTDELWGGTYYEALEEDGCVKWTLTPVHLSDGGSAGQRMSVGM</sequence>
<feature type="compositionally biased region" description="Polar residues" evidence="1">
    <location>
        <begin position="186"/>
        <end position="209"/>
    </location>
</feature>
<evidence type="ECO:0000256" key="1">
    <source>
        <dbReference type="SAM" id="MobiDB-lite"/>
    </source>
</evidence>
<feature type="compositionally biased region" description="Low complexity" evidence="1">
    <location>
        <begin position="371"/>
        <end position="384"/>
    </location>
</feature>
<dbReference type="RefSeq" id="XP_041677252.1">
    <property type="nucleotide sequence ID" value="XM_041824233.1"/>
</dbReference>
<gene>
    <name evidence="2" type="ORF">FMAN_01903</name>
</gene>
<feature type="region of interest" description="Disordered" evidence="1">
    <location>
        <begin position="403"/>
        <end position="444"/>
    </location>
</feature>
<proteinExistence type="predicted"/>
<accession>A0A1L7SEM3</accession>